<name>A0A9E7R3Q4_9EURY</name>
<organism evidence="1 2">
    <name type="scientific">Salinirubellus salinus</name>
    <dbReference type="NCBI Taxonomy" id="1364945"/>
    <lineage>
        <taxon>Archaea</taxon>
        <taxon>Methanobacteriati</taxon>
        <taxon>Methanobacteriota</taxon>
        <taxon>Stenosarchaea group</taxon>
        <taxon>Halobacteria</taxon>
        <taxon>Halobacteriales</taxon>
        <taxon>Natronomonadaceae</taxon>
        <taxon>Salinirubellus</taxon>
    </lineage>
</organism>
<dbReference type="Proteomes" id="UP001057580">
    <property type="component" value="Chromosome"/>
</dbReference>
<accession>A0A9E7R3Q4</accession>
<sequence>MRGADAGRRGRGQAHTLEGVVAALLLLASLVFALQSTAVTPLSASTSSQHIENQEQSMADGVLSIAEDDGDLLAAVVYWDETTESLHGIGGGGYANDGDYPAGFVLGDLLTESFSERGIAYNVFVQYRTADGAQRERRLVYRGVPSDNAVTASRVLTVYDDTPLAEADGSDDTLTVSDPGANFYMPDASPSTGTYNTVRVELTVWRM</sequence>
<dbReference type="EMBL" id="CP104003">
    <property type="protein sequence ID" value="UWM55184.1"/>
    <property type="molecule type" value="Genomic_DNA"/>
</dbReference>
<dbReference type="Pfam" id="PF23959">
    <property type="entry name" value="DUF7288"/>
    <property type="match status" value="1"/>
</dbReference>
<proteinExistence type="predicted"/>
<dbReference type="InterPro" id="IPR055712">
    <property type="entry name" value="DUF7288"/>
</dbReference>
<protein>
    <submittedName>
        <fullName evidence="1">Uncharacterized protein</fullName>
    </submittedName>
</protein>
<dbReference type="GeneID" id="74941280"/>
<dbReference type="KEGG" id="ssai:N0B31_02620"/>
<reference evidence="1" key="1">
    <citation type="submission" date="2022-09" db="EMBL/GenBank/DDBJ databases">
        <title>Diverse halophilic archaea isolated from saline environments.</title>
        <authorList>
            <person name="Cui H.-L."/>
        </authorList>
    </citation>
    <scope>NUCLEOTIDE SEQUENCE</scope>
    <source>
        <strain evidence="1">ZS-35-S2</strain>
    </source>
</reference>
<evidence type="ECO:0000313" key="1">
    <source>
        <dbReference type="EMBL" id="UWM55184.1"/>
    </source>
</evidence>
<evidence type="ECO:0000313" key="2">
    <source>
        <dbReference type="Proteomes" id="UP001057580"/>
    </source>
</evidence>
<keyword evidence="2" id="KW-1185">Reference proteome</keyword>
<dbReference type="RefSeq" id="WP_260594236.1">
    <property type="nucleotide sequence ID" value="NZ_CP104003.1"/>
</dbReference>
<gene>
    <name evidence="1" type="ORF">N0B31_02620</name>
</gene>
<dbReference type="AlphaFoldDB" id="A0A9E7R3Q4"/>